<protein>
    <submittedName>
        <fullName evidence="2">Uncharacterized protein</fullName>
    </submittedName>
</protein>
<dbReference type="AlphaFoldDB" id="A0A5B7IKB7"/>
<organism evidence="2 3">
    <name type="scientific">Portunus trituberculatus</name>
    <name type="common">Swimming crab</name>
    <name type="synonym">Neptunus trituberculatus</name>
    <dbReference type="NCBI Taxonomy" id="210409"/>
    <lineage>
        <taxon>Eukaryota</taxon>
        <taxon>Metazoa</taxon>
        <taxon>Ecdysozoa</taxon>
        <taxon>Arthropoda</taxon>
        <taxon>Crustacea</taxon>
        <taxon>Multicrustacea</taxon>
        <taxon>Malacostraca</taxon>
        <taxon>Eumalacostraca</taxon>
        <taxon>Eucarida</taxon>
        <taxon>Decapoda</taxon>
        <taxon>Pleocyemata</taxon>
        <taxon>Brachyura</taxon>
        <taxon>Eubrachyura</taxon>
        <taxon>Portunoidea</taxon>
        <taxon>Portunidae</taxon>
        <taxon>Portuninae</taxon>
        <taxon>Portunus</taxon>
    </lineage>
</organism>
<name>A0A5B7IKB7_PORTR</name>
<comment type="caution">
    <text evidence="2">The sequence shown here is derived from an EMBL/GenBank/DDBJ whole genome shotgun (WGS) entry which is preliminary data.</text>
</comment>
<accession>A0A5B7IKB7</accession>
<evidence type="ECO:0000313" key="3">
    <source>
        <dbReference type="Proteomes" id="UP000324222"/>
    </source>
</evidence>
<gene>
    <name evidence="2" type="ORF">E2C01_076909</name>
</gene>
<dbReference type="EMBL" id="VSRR010059242">
    <property type="protein sequence ID" value="MPC82256.1"/>
    <property type="molecule type" value="Genomic_DNA"/>
</dbReference>
<evidence type="ECO:0000256" key="1">
    <source>
        <dbReference type="SAM" id="MobiDB-lite"/>
    </source>
</evidence>
<keyword evidence="3" id="KW-1185">Reference proteome</keyword>
<dbReference type="Proteomes" id="UP000324222">
    <property type="component" value="Unassembled WGS sequence"/>
</dbReference>
<feature type="region of interest" description="Disordered" evidence="1">
    <location>
        <begin position="30"/>
        <end position="54"/>
    </location>
</feature>
<sequence length="104" mass="11579">MEMTQEEEEEERKGKLDACIECPPGLVTRAGRAGKAEGSLQAGRDDMHSSGHQGVCFRDESRRGGIKSELVKHFTAATRGLLKWPRLAHLCHCGLRSFNLFLLQ</sequence>
<reference evidence="2 3" key="1">
    <citation type="submission" date="2019-05" db="EMBL/GenBank/DDBJ databases">
        <title>Another draft genome of Portunus trituberculatus and its Hox gene families provides insights of decapod evolution.</title>
        <authorList>
            <person name="Jeong J.-H."/>
            <person name="Song I."/>
            <person name="Kim S."/>
            <person name="Choi T."/>
            <person name="Kim D."/>
            <person name="Ryu S."/>
            <person name="Kim W."/>
        </authorList>
    </citation>
    <scope>NUCLEOTIDE SEQUENCE [LARGE SCALE GENOMIC DNA]</scope>
    <source>
        <tissue evidence="2">Muscle</tissue>
    </source>
</reference>
<proteinExistence type="predicted"/>
<evidence type="ECO:0000313" key="2">
    <source>
        <dbReference type="EMBL" id="MPC82256.1"/>
    </source>
</evidence>